<evidence type="ECO:0000256" key="1">
    <source>
        <dbReference type="SAM" id="SignalP"/>
    </source>
</evidence>
<dbReference type="Proteomes" id="UP000078090">
    <property type="component" value="Unassembled WGS sequence"/>
</dbReference>
<protein>
    <recommendedName>
        <fullName evidence="4">Glycine zipper 2TM domain-containing protein</fullName>
    </recommendedName>
</protein>
<feature type="signal peptide" evidence="1">
    <location>
        <begin position="1"/>
        <end position="20"/>
    </location>
</feature>
<accession>A0A177MFN3</accession>
<gene>
    <name evidence="2" type="ORF">A1332_01875</name>
</gene>
<name>A0A177MFN3_METMH</name>
<dbReference type="EMBL" id="LUUG01000071">
    <property type="protein sequence ID" value="OAI04472.1"/>
    <property type="molecule type" value="Genomic_DNA"/>
</dbReference>
<evidence type="ECO:0000313" key="2">
    <source>
        <dbReference type="EMBL" id="OAI04472.1"/>
    </source>
</evidence>
<proteinExistence type="predicted"/>
<feature type="chain" id="PRO_5008068019" description="Glycine zipper 2TM domain-containing protein" evidence="1">
    <location>
        <begin position="21"/>
        <end position="127"/>
    </location>
</feature>
<dbReference type="OrthoDB" id="5574369at2"/>
<evidence type="ECO:0008006" key="4">
    <source>
        <dbReference type="Google" id="ProtNLM"/>
    </source>
</evidence>
<reference evidence="2 3" key="1">
    <citation type="submission" date="2016-03" db="EMBL/GenBank/DDBJ databases">
        <authorList>
            <person name="Ploux O."/>
        </authorList>
    </citation>
    <scope>NUCLEOTIDE SEQUENCE [LARGE SCALE GENOMIC DNA]</scope>
    <source>
        <strain evidence="2 3">R-45363</strain>
    </source>
</reference>
<sequence length="127" mass="14146">MFRMTKIMLIGLLFSSVALADDDWGEHRHHRHHHHGHGYGREYYPAYPVERVYVPERVVEYVPMQQHYYAPPPPPPVRYGGYDQRSPQGLVGGLVGSAMGYEMGRGDPLAAGIGAAAGSWIGNGMNR</sequence>
<dbReference type="RefSeq" id="WP_064008686.1">
    <property type="nucleotide sequence ID" value="NZ_LUUG01000071.1"/>
</dbReference>
<evidence type="ECO:0000313" key="3">
    <source>
        <dbReference type="Proteomes" id="UP000078090"/>
    </source>
</evidence>
<organism evidence="2 3">
    <name type="scientific">Methylomonas methanica</name>
    <dbReference type="NCBI Taxonomy" id="421"/>
    <lineage>
        <taxon>Bacteria</taxon>
        <taxon>Pseudomonadati</taxon>
        <taxon>Pseudomonadota</taxon>
        <taxon>Gammaproteobacteria</taxon>
        <taxon>Methylococcales</taxon>
        <taxon>Methylococcaceae</taxon>
        <taxon>Methylomonas</taxon>
    </lineage>
</organism>
<comment type="caution">
    <text evidence="2">The sequence shown here is derived from an EMBL/GenBank/DDBJ whole genome shotgun (WGS) entry which is preliminary data.</text>
</comment>
<keyword evidence="1" id="KW-0732">Signal</keyword>
<dbReference type="AlphaFoldDB" id="A0A177MFN3"/>